<evidence type="ECO:0008006" key="3">
    <source>
        <dbReference type="Google" id="ProtNLM"/>
    </source>
</evidence>
<accession>A0A2M8F8V6</accession>
<dbReference type="InterPro" id="IPR026350">
    <property type="entry name" value="GxxExxY"/>
</dbReference>
<proteinExistence type="predicted"/>
<dbReference type="EMBL" id="PFRH01000140">
    <property type="protein sequence ID" value="PJC52119.1"/>
    <property type="molecule type" value="Genomic_DNA"/>
</dbReference>
<comment type="caution">
    <text evidence="1">The sequence shown here is derived from an EMBL/GenBank/DDBJ whole genome shotgun (WGS) entry which is preliminary data.</text>
</comment>
<gene>
    <name evidence="1" type="ORF">CO030_04480</name>
</gene>
<dbReference type="Pfam" id="PF13366">
    <property type="entry name" value="PDDEXK_3"/>
    <property type="match status" value="1"/>
</dbReference>
<reference evidence="2" key="1">
    <citation type="submission" date="2017-09" db="EMBL/GenBank/DDBJ databases">
        <title>Depth-based differentiation of microbial function through sediment-hosted aquifers and enrichment of novel symbionts in the deep terrestrial subsurface.</title>
        <authorList>
            <person name="Probst A.J."/>
            <person name="Ladd B."/>
            <person name="Jarett J.K."/>
            <person name="Geller-Mcgrath D.E."/>
            <person name="Sieber C.M.K."/>
            <person name="Emerson J.B."/>
            <person name="Anantharaman K."/>
            <person name="Thomas B.C."/>
            <person name="Malmstrom R."/>
            <person name="Stieglmeier M."/>
            <person name="Klingl A."/>
            <person name="Woyke T."/>
            <person name="Ryan C.M."/>
            <person name="Banfield J.F."/>
        </authorList>
    </citation>
    <scope>NUCLEOTIDE SEQUENCE [LARGE SCALE GENOMIC DNA]</scope>
</reference>
<name>A0A2M8F8V6_9BACT</name>
<dbReference type="AlphaFoldDB" id="A0A2M8F8V6"/>
<dbReference type="NCBIfam" id="TIGR04256">
    <property type="entry name" value="GxxExxY"/>
    <property type="match status" value="1"/>
</dbReference>
<evidence type="ECO:0000313" key="2">
    <source>
        <dbReference type="Proteomes" id="UP000231456"/>
    </source>
</evidence>
<evidence type="ECO:0000313" key="1">
    <source>
        <dbReference type="EMBL" id="PJC52119.1"/>
    </source>
</evidence>
<protein>
    <recommendedName>
        <fullName evidence="3">GxxExxY protein</fullName>
    </recommendedName>
</protein>
<organism evidence="1 2">
    <name type="scientific">Candidatus Magasanikbacteria bacterium CG_4_9_14_0_2_um_filter_42_11</name>
    <dbReference type="NCBI Taxonomy" id="1974643"/>
    <lineage>
        <taxon>Bacteria</taxon>
        <taxon>Candidatus Magasanikiibacteriota</taxon>
    </lineage>
</organism>
<sequence length="84" mass="9648">MEGLLYEKETYTIRGACFQIWKEFGGAFKESIIEKALVIELNELGFGVESQKRFPIFYKGNKVGVYVPDIIIDDKILIELKSKV</sequence>
<dbReference type="Proteomes" id="UP000231456">
    <property type="component" value="Unassembled WGS sequence"/>
</dbReference>